<dbReference type="AlphaFoldDB" id="A0A9D4QWT5"/>
<keyword evidence="2" id="KW-1185">Reference proteome</keyword>
<comment type="caution">
    <text evidence="1">The sequence shown here is derived from an EMBL/GenBank/DDBJ whole genome shotgun (WGS) entry which is preliminary data.</text>
</comment>
<protein>
    <submittedName>
        <fullName evidence="1">Uncharacterized protein</fullName>
    </submittedName>
</protein>
<accession>A0A9D4QWT5</accession>
<dbReference type="Proteomes" id="UP000828390">
    <property type="component" value="Unassembled WGS sequence"/>
</dbReference>
<evidence type="ECO:0000313" key="1">
    <source>
        <dbReference type="EMBL" id="KAH3845612.1"/>
    </source>
</evidence>
<gene>
    <name evidence="1" type="ORF">DPMN_087894</name>
</gene>
<reference evidence="1" key="2">
    <citation type="submission" date="2020-11" db="EMBL/GenBank/DDBJ databases">
        <authorList>
            <person name="McCartney M.A."/>
            <person name="Auch B."/>
            <person name="Kono T."/>
            <person name="Mallez S."/>
            <person name="Becker A."/>
            <person name="Gohl D.M."/>
            <person name="Silverstein K.A.T."/>
            <person name="Koren S."/>
            <person name="Bechman K.B."/>
            <person name="Herman A."/>
            <person name="Abrahante J.E."/>
            <person name="Garbe J."/>
        </authorList>
    </citation>
    <scope>NUCLEOTIDE SEQUENCE</scope>
    <source>
        <strain evidence="1">Duluth1</strain>
        <tissue evidence="1">Whole animal</tissue>
    </source>
</reference>
<dbReference type="EMBL" id="JAIWYP010000003">
    <property type="protein sequence ID" value="KAH3845612.1"/>
    <property type="molecule type" value="Genomic_DNA"/>
</dbReference>
<evidence type="ECO:0000313" key="2">
    <source>
        <dbReference type="Proteomes" id="UP000828390"/>
    </source>
</evidence>
<organism evidence="1 2">
    <name type="scientific">Dreissena polymorpha</name>
    <name type="common">Zebra mussel</name>
    <name type="synonym">Mytilus polymorpha</name>
    <dbReference type="NCBI Taxonomy" id="45954"/>
    <lineage>
        <taxon>Eukaryota</taxon>
        <taxon>Metazoa</taxon>
        <taxon>Spiralia</taxon>
        <taxon>Lophotrochozoa</taxon>
        <taxon>Mollusca</taxon>
        <taxon>Bivalvia</taxon>
        <taxon>Autobranchia</taxon>
        <taxon>Heteroconchia</taxon>
        <taxon>Euheterodonta</taxon>
        <taxon>Imparidentia</taxon>
        <taxon>Neoheterodontei</taxon>
        <taxon>Myida</taxon>
        <taxon>Dreissenoidea</taxon>
        <taxon>Dreissenidae</taxon>
        <taxon>Dreissena</taxon>
    </lineage>
</organism>
<sequence length="74" mass="7729">MRIDLASCCGSRLASARLGGQMRSFAAKCDLPLHTDAASKADSASTRCALPPLIAKYVCSALAVLYLALITKCP</sequence>
<reference evidence="1" key="1">
    <citation type="journal article" date="2019" name="bioRxiv">
        <title>The Genome of the Zebra Mussel, Dreissena polymorpha: A Resource for Invasive Species Research.</title>
        <authorList>
            <person name="McCartney M.A."/>
            <person name="Auch B."/>
            <person name="Kono T."/>
            <person name="Mallez S."/>
            <person name="Zhang Y."/>
            <person name="Obille A."/>
            <person name="Becker A."/>
            <person name="Abrahante J.E."/>
            <person name="Garbe J."/>
            <person name="Badalamenti J.P."/>
            <person name="Herman A."/>
            <person name="Mangelson H."/>
            <person name="Liachko I."/>
            <person name="Sullivan S."/>
            <person name="Sone E.D."/>
            <person name="Koren S."/>
            <person name="Silverstein K.A.T."/>
            <person name="Beckman K.B."/>
            <person name="Gohl D.M."/>
        </authorList>
    </citation>
    <scope>NUCLEOTIDE SEQUENCE</scope>
    <source>
        <strain evidence="1">Duluth1</strain>
        <tissue evidence="1">Whole animal</tissue>
    </source>
</reference>
<proteinExistence type="predicted"/>
<name>A0A9D4QWT5_DREPO</name>